<reference evidence="12 13" key="1">
    <citation type="submission" date="2021-03" db="EMBL/GenBank/DDBJ databases">
        <title>Genomic Encyclopedia of Type Strains, Phase IV (KMG-IV): sequencing the most valuable type-strain genomes for metagenomic binning, comparative biology and taxonomic classification.</title>
        <authorList>
            <person name="Goeker M."/>
        </authorList>
    </citation>
    <scope>NUCLEOTIDE SEQUENCE [LARGE SCALE GENOMIC DNA]</scope>
    <source>
        <strain evidence="12 13">DSM 101872</strain>
    </source>
</reference>
<evidence type="ECO:0000313" key="12">
    <source>
        <dbReference type="EMBL" id="MBP2058564.1"/>
    </source>
</evidence>
<gene>
    <name evidence="12" type="ORF">J2Z60_001749</name>
</gene>
<comment type="subcellular location">
    <subcellularLocation>
        <location evidence="1">Cell membrane</location>
        <topology evidence="1">Single-pass membrane protein</topology>
    </subcellularLocation>
</comment>
<proteinExistence type="inferred from homology"/>
<keyword evidence="3" id="KW-0813">Transport</keyword>
<dbReference type="PANTHER" id="PTHR33909:SF1">
    <property type="entry name" value="SEC TRANSLOCON ACCESSORY COMPLEX SUBUNIT YAJC"/>
    <property type="match status" value="1"/>
</dbReference>
<keyword evidence="9 11" id="KW-0472">Membrane</keyword>
<feature type="transmembrane region" description="Helical" evidence="11">
    <location>
        <begin position="15"/>
        <end position="34"/>
    </location>
</feature>
<evidence type="ECO:0000256" key="9">
    <source>
        <dbReference type="ARBA" id="ARBA00023136"/>
    </source>
</evidence>
<keyword evidence="5 11" id="KW-0812">Transmembrane</keyword>
<evidence type="ECO:0000256" key="1">
    <source>
        <dbReference type="ARBA" id="ARBA00004162"/>
    </source>
</evidence>
<dbReference type="PRINTS" id="PR01853">
    <property type="entry name" value="YAJCTRNLCASE"/>
</dbReference>
<name>A0ABS4MGW4_9LACO</name>
<dbReference type="Pfam" id="PF02699">
    <property type="entry name" value="YajC"/>
    <property type="match status" value="1"/>
</dbReference>
<evidence type="ECO:0000256" key="2">
    <source>
        <dbReference type="ARBA" id="ARBA00006742"/>
    </source>
</evidence>
<feature type="compositionally biased region" description="Basic and acidic residues" evidence="10">
    <location>
        <begin position="100"/>
        <end position="121"/>
    </location>
</feature>
<feature type="region of interest" description="Disordered" evidence="10">
    <location>
        <begin position="97"/>
        <end position="147"/>
    </location>
</feature>
<evidence type="ECO:0000313" key="13">
    <source>
        <dbReference type="Proteomes" id="UP001519292"/>
    </source>
</evidence>
<keyword evidence="13" id="KW-1185">Reference proteome</keyword>
<evidence type="ECO:0000256" key="3">
    <source>
        <dbReference type="ARBA" id="ARBA00022448"/>
    </source>
</evidence>
<evidence type="ECO:0000256" key="7">
    <source>
        <dbReference type="ARBA" id="ARBA00022989"/>
    </source>
</evidence>
<dbReference type="NCBIfam" id="TIGR00739">
    <property type="entry name" value="yajC"/>
    <property type="match status" value="1"/>
</dbReference>
<keyword evidence="4" id="KW-1003">Cell membrane</keyword>
<dbReference type="InterPro" id="IPR003849">
    <property type="entry name" value="Preprotein_translocase_YajC"/>
</dbReference>
<sequence>MNTFILAQTAAGGNSMFMIVIFIVLIAFMYFTMIRPQKKQQQKRMEMMNELKAGDHVVLIDGLHGKIDSINKEDNTVVVDANGIFLTFSRMAVRQVVPAKDNEGENKNKEDQASPKADLADTNKSNDVSDVADKDAKETSTEDNSEN</sequence>
<evidence type="ECO:0000256" key="11">
    <source>
        <dbReference type="SAM" id="Phobius"/>
    </source>
</evidence>
<accession>A0ABS4MGW4</accession>
<keyword evidence="6" id="KW-0653">Protein transport</keyword>
<evidence type="ECO:0000256" key="10">
    <source>
        <dbReference type="SAM" id="MobiDB-lite"/>
    </source>
</evidence>
<keyword evidence="8" id="KW-0811">Translocation</keyword>
<dbReference type="Proteomes" id="UP001519292">
    <property type="component" value="Unassembled WGS sequence"/>
</dbReference>
<evidence type="ECO:0000256" key="4">
    <source>
        <dbReference type="ARBA" id="ARBA00022475"/>
    </source>
</evidence>
<feature type="compositionally biased region" description="Basic and acidic residues" evidence="10">
    <location>
        <begin position="131"/>
        <end position="140"/>
    </location>
</feature>
<evidence type="ECO:0000256" key="5">
    <source>
        <dbReference type="ARBA" id="ARBA00022692"/>
    </source>
</evidence>
<comment type="similarity">
    <text evidence="2">Belongs to the YajC family.</text>
</comment>
<dbReference type="EMBL" id="JAGGLU010000011">
    <property type="protein sequence ID" value="MBP2058564.1"/>
    <property type="molecule type" value="Genomic_DNA"/>
</dbReference>
<dbReference type="RefSeq" id="WP_245328775.1">
    <property type="nucleotide sequence ID" value="NZ_JAGGLU010000011.1"/>
</dbReference>
<keyword evidence="7 11" id="KW-1133">Transmembrane helix</keyword>
<dbReference type="SMART" id="SM01323">
    <property type="entry name" value="YajC"/>
    <property type="match status" value="1"/>
</dbReference>
<comment type="caution">
    <text evidence="12">The sequence shown here is derived from an EMBL/GenBank/DDBJ whole genome shotgun (WGS) entry which is preliminary data.</text>
</comment>
<organism evidence="12 13">
    <name type="scientific">Lactobacillus colini</name>
    <dbReference type="NCBI Taxonomy" id="1819254"/>
    <lineage>
        <taxon>Bacteria</taxon>
        <taxon>Bacillati</taxon>
        <taxon>Bacillota</taxon>
        <taxon>Bacilli</taxon>
        <taxon>Lactobacillales</taxon>
        <taxon>Lactobacillaceae</taxon>
        <taxon>Lactobacillus</taxon>
    </lineage>
</organism>
<evidence type="ECO:0000256" key="6">
    <source>
        <dbReference type="ARBA" id="ARBA00022927"/>
    </source>
</evidence>
<evidence type="ECO:0000256" key="8">
    <source>
        <dbReference type="ARBA" id="ARBA00023010"/>
    </source>
</evidence>
<dbReference type="PANTHER" id="PTHR33909">
    <property type="entry name" value="SEC TRANSLOCON ACCESSORY COMPLEX SUBUNIT YAJC"/>
    <property type="match status" value="1"/>
</dbReference>
<protein>
    <submittedName>
        <fullName evidence="12">Preprotein translocase subunit YajC</fullName>
    </submittedName>
</protein>